<feature type="transmembrane region" description="Helical" evidence="4">
    <location>
        <begin position="163"/>
        <end position="183"/>
    </location>
</feature>
<dbReference type="GO" id="GO:0000272">
    <property type="term" value="P:polysaccharide catabolic process"/>
    <property type="evidence" value="ECO:0007669"/>
    <property type="project" value="UniProtKB-KW"/>
</dbReference>
<evidence type="ECO:0000256" key="1">
    <source>
        <dbReference type="ARBA" id="ARBA00023295"/>
    </source>
</evidence>
<evidence type="ECO:0000313" key="6">
    <source>
        <dbReference type="EMBL" id="GIH11403.1"/>
    </source>
</evidence>
<accession>A0A8J3QIA7</accession>
<keyword evidence="2" id="KW-0119">Carbohydrate metabolism</keyword>
<dbReference type="EMBL" id="BONY01000132">
    <property type="protein sequence ID" value="GIH11403.1"/>
    <property type="molecule type" value="Genomic_DNA"/>
</dbReference>
<evidence type="ECO:0000259" key="5">
    <source>
        <dbReference type="PROSITE" id="PS50853"/>
    </source>
</evidence>
<evidence type="ECO:0000313" key="7">
    <source>
        <dbReference type="Proteomes" id="UP000612899"/>
    </source>
</evidence>
<gene>
    <name evidence="6" type="ORF">Rhe02_94700</name>
</gene>
<feature type="region of interest" description="Disordered" evidence="3">
    <location>
        <begin position="191"/>
        <end position="252"/>
    </location>
</feature>
<evidence type="ECO:0000256" key="3">
    <source>
        <dbReference type="SAM" id="MobiDB-lite"/>
    </source>
</evidence>
<dbReference type="CDD" id="cd00063">
    <property type="entry name" value="FN3"/>
    <property type="match status" value="1"/>
</dbReference>
<evidence type="ECO:0000256" key="2">
    <source>
        <dbReference type="ARBA" id="ARBA00023326"/>
    </source>
</evidence>
<dbReference type="Pfam" id="PF00041">
    <property type="entry name" value="fn3"/>
    <property type="match status" value="1"/>
</dbReference>
<keyword evidence="1" id="KW-0378">Hydrolase</keyword>
<proteinExistence type="predicted"/>
<keyword evidence="1" id="KW-0326">Glycosidase</keyword>
<comment type="caution">
    <text evidence="6">The sequence shown here is derived from an EMBL/GenBank/DDBJ whole genome shotgun (WGS) entry which is preliminary data.</text>
</comment>
<dbReference type="GO" id="GO:0016798">
    <property type="term" value="F:hydrolase activity, acting on glycosyl bonds"/>
    <property type="evidence" value="ECO:0007669"/>
    <property type="project" value="UniProtKB-KW"/>
</dbReference>
<dbReference type="AlphaFoldDB" id="A0A8J3QIA7"/>
<dbReference type="Gene3D" id="2.60.40.10">
    <property type="entry name" value="Immunoglobulins"/>
    <property type="match status" value="1"/>
</dbReference>
<keyword evidence="4" id="KW-1133">Transmembrane helix</keyword>
<keyword evidence="7" id="KW-1185">Reference proteome</keyword>
<keyword evidence="4" id="KW-0812">Transmembrane</keyword>
<organism evidence="6 7">
    <name type="scientific">Rhizocola hellebori</name>
    <dbReference type="NCBI Taxonomy" id="1392758"/>
    <lineage>
        <taxon>Bacteria</taxon>
        <taxon>Bacillati</taxon>
        <taxon>Actinomycetota</taxon>
        <taxon>Actinomycetes</taxon>
        <taxon>Micromonosporales</taxon>
        <taxon>Micromonosporaceae</taxon>
        <taxon>Rhizocola</taxon>
    </lineage>
</organism>
<dbReference type="InterPro" id="IPR003961">
    <property type="entry name" value="FN3_dom"/>
</dbReference>
<dbReference type="SUPFAM" id="SSF49265">
    <property type="entry name" value="Fibronectin type III"/>
    <property type="match status" value="1"/>
</dbReference>
<dbReference type="SMART" id="SM00060">
    <property type="entry name" value="FN3"/>
    <property type="match status" value="1"/>
</dbReference>
<feature type="compositionally biased region" description="Polar residues" evidence="3">
    <location>
        <begin position="319"/>
        <end position="331"/>
    </location>
</feature>
<keyword evidence="4" id="KW-0472">Membrane</keyword>
<evidence type="ECO:0000256" key="4">
    <source>
        <dbReference type="SAM" id="Phobius"/>
    </source>
</evidence>
<dbReference type="InterPro" id="IPR013783">
    <property type="entry name" value="Ig-like_fold"/>
</dbReference>
<name>A0A8J3QIA7_9ACTN</name>
<dbReference type="PRINTS" id="PR00014">
    <property type="entry name" value="FNTYPEIII"/>
</dbReference>
<reference evidence="6" key="1">
    <citation type="submission" date="2021-01" db="EMBL/GenBank/DDBJ databases">
        <title>Whole genome shotgun sequence of Rhizocola hellebori NBRC 109834.</title>
        <authorList>
            <person name="Komaki H."/>
            <person name="Tamura T."/>
        </authorList>
    </citation>
    <scope>NUCLEOTIDE SEQUENCE</scope>
    <source>
        <strain evidence="6">NBRC 109834</strain>
    </source>
</reference>
<feature type="domain" description="Fibronectin type-III" evidence="5">
    <location>
        <begin position="242"/>
        <end position="332"/>
    </location>
</feature>
<protein>
    <recommendedName>
        <fullName evidence="5">Fibronectin type-III domain-containing protein</fullName>
    </recommendedName>
</protein>
<dbReference type="PROSITE" id="PS50853">
    <property type="entry name" value="FN3"/>
    <property type="match status" value="1"/>
</dbReference>
<dbReference type="InterPro" id="IPR036116">
    <property type="entry name" value="FN3_sf"/>
</dbReference>
<keyword evidence="2" id="KW-0624">Polysaccharide degradation</keyword>
<feature type="region of interest" description="Disordered" evidence="3">
    <location>
        <begin position="319"/>
        <end position="345"/>
    </location>
</feature>
<sequence>MVDPLSTRDLIKRLGTFLADLTSDRAAARIHADIAERLRETWQEPDPQLSGIYLDDKDFSSVWTAIRNGASLPINSWDTVVLPVIVYYSRKESLKPNLQTAIHLWGQARSSLSNVLEGPSEPIVPVYEVMAEQTLDTLALPPSVPIPPERATTPRARRSGRRWLVAAVASVLVALAAVAVVLYDNATKEPYAGTLPRNVTTGYPTSSPDTSPSPSLEPSESPTPEPSMPPVQATSMAPGVVAPSSPRSLASIGKTHNTAKLGWQPPASAGTGGLSHYRIFKGAAEIGTAMSASFTVTGLTPKTTYVFSVLAVNHAGASSQPSNAVSVTTDAPSAPPGPQPTVATSPASPISYGLGFSVVGENWPCTAPAQVEVYLDGAWIAVVNTDTKGHFEAQIDVIDDLPNSKVAIVDPQRPGEYLILKPNMPTPLKAILRSHSQCSSTAVATGSVTFFQMAMQQ</sequence>
<dbReference type="Proteomes" id="UP000612899">
    <property type="component" value="Unassembled WGS sequence"/>
</dbReference>
<feature type="compositionally biased region" description="Low complexity" evidence="3">
    <location>
        <begin position="204"/>
        <end position="220"/>
    </location>
</feature>
<dbReference type="RefSeq" id="WP_203915124.1">
    <property type="nucleotide sequence ID" value="NZ_BONY01000132.1"/>
</dbReference>